<feature type="region of interest" description="Disordered" evidence="1">
    <location>
        <begin position="1"/>
        <end position="197"/>
    </location>
</feature>
<feature type="compositionally biased region" description="Basic and acidic residues" evidence="1">
    <location>
        <begin position="151"/>
        <end position="160"/>
    </location>
</feature>
<name>A0ABD1XG89_9MARC</name>
<feature type="compositionally biased region" description="Polar residues" evidence="1">
    <location>
        <begin position="185"/>
        <end position="194"/>
    </location>
</feature>
<evidence type="ECO:0000256" key="1">
    <source>
        <dbReference type="SAM" id="MobiDB-lite"/>
    </source>
</evidence>
<reference evidence="2 3" key="1">
    <citation type="submission" date="2024-09" db="EMBL/GenBank/DDBJ databases">
        <title>Chromosome-scale assembly of Riccia fluitans.</title>
        <authorList>
            <person name="Paukszto L."/>
            <person name="Sawicki J."/>
            <person name="Karawczyk K."/>
            <person name="Piernik-Szablinska J."/>
            <person name="Szczecinska M."/>
            <person name="Mazdziarz M."/>
        </authorList>
    </citation>
    <scope>NUCLEOTIDE SEQUENCE [LARGE SCALE GENOMIC DNA]</scope>
    <source>
        <strain evidence="2">Rf_01</strain>
        <tissue evidence="2">Aerial parts of the thallus</tissue>
    </source>
</reference>
<feature type="compositionally biased region" description="Polar residues" evidence="1">
    <location>
        <begin position="34"/>
        <end position="44"/>
    </location>
</feature>
<keyword evidence="3" id="KW-1185">Reference proteome</keyword>
<protein>
    <submittedName>
        <fullName evidence="2">Uncharacterized protein</fullName>
    </submittedName>
</protein>
<dbReference type="AlphaFoldDB" id="A0ABD1XG89"/>
<dbReference type="Proteomes" id="UP001605036">
    <property type="component" value="Unassembled WGS sequence"/>
</dbReference>
<proteinExistence type="predicted"/>
<evidence type="ECO:0000313" key="3">
    <source>
        <dbReference type="Proteomes" id="UP001605036"/>
    </source>
</evidence>
<gene>
    <name evidence="2" type="ORF">R1flu_026535</name>
</gene>
<comment type="caution">
    <text evidence="2">The sequence shown here is derived from an EMBL/GenBank/DDBJ whole genome shotgun (WGS) entry which is preliminary data.</text>
</comment>
<accession>A0ABD1XG89</accession>
<evidence type="ECO:0000313" key="2">
    <source>
        <dbReference type="EMBL" id="KAL2607962.1"/>
    </source>
</evidence>
<organism evidence="2 3">
    <name type="scientific">Riccia fluitans</name>
    <dbReference type="NCBI Taxonomy" id="41844"/>
    <lineage>
        <taxon>Eukaryota</taxon>
        <taxon>Viridiplantae</taxon>
        <taxon>Streptophyta</taxon>
        <taxon>Embryophyta</taxon>
        <taxon>Marchantiophyta</taxon>
        <taxon>Marchantiopsida</taxon>
        <taxon>Marchantiidae</taxon>
        <taxon>Marchantiales</taxon>
        <taxon>Ricciaceae</taxon>
        <taxon>Riccia</taxon>
    </lineage>
</organism>
<dbReference type="EMBL" id="JBHFFA010000008">
    <property type="protein sequence ID" value="KAL2607962.1"/>
    <property type="molecule type" value="Genomic_DNA"/>
</dbReference>
<sequence>MAKSPDRGPSGDSEGNIPDSKTSGDKNLGDVPAQSLSRGFSPSKESPGHTPVKRASRGNSPSRESLTHAILPRSYSIRKDGSPGRMSQKKTQSLTAPAAVPKKKKLQSGHTTPRDASPNLIQDEQKSHVSFTNPPDKNRTHSPHKSPRVLSPDRENHEQHLQMVIPASPKTILKPNSGERHVSPVRNTRQQQAKYPTPGPNFWYASFTKLGCLPPLFQLPQE</sequence>